<dbReference type="AlphaFoldDB" id="A0A5C4T240"/>
<dbReference type="SUPFAM" id="SSF51215">
    <property type="entry name" value="Regulatory protein AraC"/>
    <property type="match status" value="1"/>
</dbReference>
<keyword evidence="2" id="KW-0238">DNA-binding</keyword>
<dbReference type="InterPro" id="IPR018062">
    <property type="entry name" value="HTH_AraC-typ_CS"/>
</dbReference>
<dbReference type="InterPro" id="IPR018060">
    <property type="entry name" value="HTH_AraC"/>
</dbReference>
<evidence type="ECO:0000256" key="1">
    <source>
        <dbReference type="ARBA" id="ARBA00023015"/>
    </source>
</evidence>
<dbReference type="SUPFAM" id="SSF46689">
    <property type="entry name" value="Homeodomain-like"/>
    <property type="match status" value="1"/>
</dbReference>
<dbReference type="Pfam" id="PF12833">
    <property type="entry name" value="HTH_18"/>
    <property type="match status" value="1"/>
</dbReference>
<keyword evidence="1" id="KW-0805">Transcription regulation</keyword>
<reference evidence="5 6" key="1">
    <citation type="submission" date="2019-05" db="EMBL/GenBank/DDBJ databases">
        <title>We sequenced the genome of Paenibacillus hemerocallicola KCTC 33185 for further insight into its adaptation and study the phylogeny of Paenibacillus.</title>
        <authorList>
            <person name="Narsing Rao M.P."/>
        </authorList>
    </citation>
    <scope>NUCLEOTIDE SEQUENCE [LARGE SCALE GENOMIC DNA]</scope>
    <source>
        <strain evidence="5 6">KCTC 33185</strain>
    </source>
</reference>
<dbReference type="InterPro" id="IPR003313">
    <property type="entry name" value="AraC-bd"/>
</dbReference>
<evidence type="ECO:0000256" key="3">
    <source>
        <dbReference type="ARBA" id="ARBA00023163"/>
    </source>
</evidence>
<sequence length="269" mass="31915">MPTREPDLSAELLHAMYSRHDKPYHTNTNRPFLNYYVRLQVEGQCEAMIGENGQWEVVNPGDLFLFRPGDKCQLSFAPNRKTNEVLSGNYYFVCRGTWLDNWWGETERPRKAKIALGTKLLDLCQELESEMRKTKRNWREAAEYLLRMLFIMFDRELVDPHRDSNRETVIAQRMKRYIEEHALKQLNVKDVANHVGLSESRASHLFTSVLHQSIIHYAMEIRLNHACDLIKFTDYSLQQVADLSGFNQYSYFHRTFRKKYGVTPREFRR</sequence>
<organism evidence="5 6">
    <name type="scientific">Paenibacillus hemerocallicola</name>
    <dbReference type="NCBI Taxonomy" id="1172614"/>
    <lineage>
        <taxon>Bacteria</taxon>
        <taxon>Bacillati</taxon>
        <taxon>Bacillota</taxon>
        <taxon>Bacilli</taxon>
        <taxon>Bacillales</taxon>
        <taxon>Paenibacillaceae</taxon>
        <taxon>Paenibacillus</taxon>
    </lineage>
</organism>
<dbReference type="PRINTS" id="PR00032">
    <property type="entry name" value="HTHARAC"/>
</dbReference>
<dbReference type="PROSITE" id="PS00041">
    <property type="entry name" value="HTH_ARAC_FAMILY_1"/>
    <property type="match status" value="1"/>
</dbReference>
<dbReference type="GO" id="GO:0003700">
    <property type="term" value="F:DNA-binding transcription factor activity"/>
    <property type="evidence" value="ECO:0007669"/>
    <property type="project" value="InterPro"/>
</dbReference>
<gene>
    <name evidence="5" type="ORF">FE784_27765</name>
</gene>
<feature type="domain" description="HTH araC/xylS-type" evidence="4">
    <location>
        <begin position="172"/>
        <end position="269"/>
    </location>
</feature>
<evidence type="ECO:0000256" key="2">
    <source>
        <dbReference type="ARBA" id="ARBA00023125"/>
    </source>
</evidence>
<name>A0A5C4T240_9BACL</name>
<accession>A0A5C4T240</accession>
<dbReference type="RefSeq" id="WP_139605513.1">
    <property type="nucleotide sequence ID" value="NZ_VDCQ01000050.1"/>
</dbReference>
<dbReference type="Pfam" id="PF02311">
    <property type="entry name" value="AraC_binding"/>
    <property type="match status" value="1"/>
</dbReference>
<protein>
    <submittedName>
        <fullName evidence="5">Helix-turn-helix domain-containing protein</fullName>
    </submittedName>
</protein>
<dbReference type="PANTHER" id="PTHR43280">
    <property type="entry name" value="ARAC-FAMILY TRANSCRIPTIONAL REGULATOR"/>
    <property type="match status" value="1"/>
</dbReference>
<evidence type="ECO:0000313" key="6">
    <source>
        <dbReference type="Proteomes" id="UP000307943"/>
    </source>
</evidence>
<keyword evidence="6" id="KW-1185">Reference proteome</keyword>
<dbReference type="OrthoDB" id="345364at2"/>
<dbReference type="Proteomes" id="UP000307943">
    <property type="component" value="Unassembled WGS sequence"/>
</dbReference>
<keyword evidence="3" id="KW-0804">Transcription</keyword>
<dbReference type="PROSITE" id="PS01124">
    <property type="entry name" value="HTH_ARAC_FAMILY_2"/>
    <property type="match status" value="1"/>
</dbReference>
<dbReference type="SMART" id="SM00342">
    <property type="entry name" value="HTH_ARAC"/>
    <property type="match status" value="1"/>
</dbReference>
<dbReference type="InterPro" id="IPR009057">
    <property type="entry name" value="Homeodomain-like_sf"/>
</dbReference>
<comment type="caution">
    <text evidence="5">The sequence shown here is derived from an EMBL/GenBank/DDBJ whole genome shotgun (WGS) entry which is preliminary data.</text>
</comment>
<evidence type="ECO:0000313" key="5">
    <source>
        <dbReference type="EMBL" id="TNJ62956.1"/>
    </source>
</evidence>
<evidence type="ECO:0000259" key="4">
    <source>
        <dbReference type="PROSITE" id="PS01124"/>
    </source>
</evidence>
<proteinExistence type="predicted"/>
<dbReference type="EMBL" id="VDCQ01000050">
    <property type="protein sequence ID" value="TNJ62956.1"/>
    <property type="molecule type" value="Genomic_DNA"/>
</dbReference>
<dbReference type="GO" id="GO:0043565">
    <property type="term" value="F:sequence-specific DNA binding"/>
    <property type="evidence" value="ECO:0007669"/>
    <property type="project" value="InterPro"/>
</dbReference>
<dbReference type="Gene3D" id="1.10.10.60">
    <property type="entry name" value="Homeodomain-like"/>
    <property type="match status" value="2"/>
</dbReference>
<dbReference type="PANTHER" id="PTHR43280:SF2">
    <property type="entry name" value="HTH-TYPE TRANSCRIPTIONAL REGULATOR EXSA"/>
    <property type="match status" value="1"/>
</dbReference>
<dbReference type="InterPro" id="IPR020449">
    <property type="entry name" value="Tscrpt_reg_AraC-type_HTH"/>
</dbReference>
<dbReference type="InterPro" id="IPR037923">
    <property type="entry name" value="HTH-like"/>
</dbReference>